<feature type="transmembrane region" description="Helical" evidence="1">
    <location>
        <begin position="291"/>
        <end position="311"/>
    </location>
</feature>
<dbReference type="EMBL" id="CP117880">
    <property type="protein sequence ID" value="WDF69298.1"/>
    <property type="molecule type" value="Genomic_DNA"/>
</dbReference>
<evidence type="ECO:0000256" key="1">
    <source>
        <dbReference type="SAM" id="Phobius"/>
    </source>
</evidence>
<keyword evidence="3" id="KW-1185">Reference proteome</keyword>
<feature type="transmembrane region" description="Helical" evidence="1">
    <location>
        <begin position="176"/>
        <end position="206"/>
    </location>
</feature>
<proteinExistence type="predicted"/>
<dbReference type="Pfam" id="PF11028">
    <property type="entry name" value="TMEM260-like"/>
    <property type="match status" value="1"/>
</dbReference>
<dbReference type="PANTHER" id="PTHR16214">
    <property type="entry name" value="TRANSMEMBRANE PROTEIN 260"/>
    <property type="match status" value="1"/>
</dbReference>
<keyword evidence="1" id="KW-1133">Transmembrane helix</keyword>
<keyword evidence="1" id="KW-0472">Membrane</keyword>
<evidence type="ECO:0000313" key="2">
    <source>
        <dbReference type="EMBL" id="WDF69298.1"/>
    </source>
</evidence>
<accession>A0ABY7WLL2</accession>
<feature type="transmembrane region" description="Helical" evidence="1">
    <location>
        <begin position="74"/>
        <end position="97"/>
    </location>
</feature>
<dbReference type="Proteomes" id="UP001221558">
    <property type="component" value="Chromosome"/>
</dbReference>
<organism evidence="2 3">
    <name type="scientific">Sphingobacterium oryzagri</name>
    <dbReference type="NCBI Taxonomy" id="3025669"/>
    <lineage>
        <taxon>Bacteria</taxon>
        <taxon>Pseudomonadati</taxon>
        <taxon>Bacteroidota</taxon>
        <taxon>Sphingobacteriia</taxon>
        <taxon>Sphingobacteriales</taxon>
        <taxon>Sphingobacteriaceae</taxon>
        <taxon>Sphingobacterium</taxon>
    </lineage>
</organism>
<dbReference type="RefSeq" id="WP_274268023.1">
    <property type="nucleotide sequence ID" value="NZ_CP117880.1"/>
</dbReference>
<reference evidence="2 3" key="1">
    <citation type="submission" date="2023-02" db="EMBL/GenBank/DDBJ databases">
        <title>Genome sequence of Sphingobacterium sp. KACC 22765.</title>
        <authorList>
            <person name="Kim S."/>
            <person name="Heo J."/>
            <person name="Kwon S.-W."/>
        </authorList>
    </citation>
    <scope>NUCLEOTIDE SEQUENCE [LARGE SCALE GENOMIC DNA]</scope>
    <source>
        <strain evidence="2 3">KACC 22765</strain>
    </source>
</reference>
<feature type="transmembrane region" description="Helical" evidence="1">
    <location>
        <begin position="7"/>
        <end position="25"/>
    </location>
</feature>
<dbReference type="InterPro" id="IPR021280">
    <property type="entry name" value="TMEM260-like"/>
</dbReference>
<dbReference type="PANTHER" id="PTHR16214:SF3">
    <property type="entry name" value="TRANSMEMBRANE PROTEIN 260"/>
    <property type="match status" value="1"/>
</dbReference>
<keyword evidence="1" id="KW-0812">Transmembrane</keyword>
<feature type="transmembrane region" description="Helical" evidence="1">
    <location>
        <begin position="572"/>
        <end position="590"/>
    </location>
</feature>
<feature type="transmembrane region" description="Helical" evidence="1">
    <location>
        <begin position="539"/>
        <end position="560"/>
    </location>
</feature>
<sequence length="1003" mass="114934">MNYSRINNLVGWLVATLATIVYILTADRFNSWWDTGEFIASAYKLQIVHQPGAPLFLMIQNVFSNLAGGDVTQIAYWMNIGSAVCSGLTVLFLFWTITALARKLRRKDAQQESGWQIVQIQLAGFIGAAAYAFTDSFWYSAVESEVYAMSSLCTAAVFWLALKWEKRADQPGADRWLLVIMYIMGLSIGVHLLNLLTIPAIALIVYFRKKRVVTFQGVALALGIGIAILGFVLWGVIQYLVRFAAQFDLLFVNQLGFGFGSGALFFAAVLIAALVIGLLHSIKRNKPMLNTLLLGVCLVLFGYSSYAMIVIRAHADPSLNNNAPDNIYSFLGYLSREQYASEPLLKGPLFDAKEVNVTYDSTYKKGTDRYEKLTGKPTYSYDKEMLFPRLYSQKHQDYYRMYLGLNNGQQVSFMDNLRFLFSYQLGDMYGRYFMWNFVGRQNDEQRFSGTTNGNWLSGIRIVDDARLGGQQELPTGMQVDPSRNVYYYIPLFIGIIGLLWQFKKDRKNAIIVALLFFFTGIAIVLYLNQTPMQPRERDYAYAGSFYAFAIWIGFGVLALIDVFRRKLHMRAATLTAGVLCTIGAPVLLLTENWDDHDRSERDFARQVAYNYLQSCDPNAILFTYADNDTFPLWYLQEVEGVRTDVRIVNLSYLQSHWYVKQLKNKVNNAEPVDTAITAEKLAQGVRDYLPFIDREIQEPVDLDKLMEFLLSDNQTNQVQMQDGSFINYLPTKRWKMVVDKEAVIANKILPTTWNAAVPDEMTWDYNQNFITRAELALLGIVKNNQWKRPIYFTNYTPEDKMAGLSKYLMDEGLVKKLVPVSLDESSGEEAMVNVEKLYDHAVHNFNWGNYGQQAFVDVDSRHYMTNFVLPQVYDRTVRLLREKGDLTKAKDVAIAATNILPKRVYGAEETYLYGEIVDTLYKSKEKPLAQQVVRRHLTFLDEQLQYAQALMRDKPESLDTRGLQYSLAALERYQSILKEQDQPLYAQADDLYRRYTSRFLREQ</sequence>
<protein>
    <submittedName>
        <fullName evidence="2">DUF2723 domain-containing protein</fullName>
    </submittedName>
</protein>
<gene>
    <name evidence="2" type="ORF">PQ465_02685</name>
</gene>
<feature type="transmembrane region" description="Helical" evidence="1">
    <location>
        <begin position="218"/>
        <end position="237"/>
    </location>
</feature>
<feature type="transmembrane region" description="Helical" evidence="1">
    <location>
        <begin position="509"/>
        <end position="527"/>
    </location>
</feature>
<evidence type="ECO:0000313" key="3">
    <source>
        <dbReference type="Proteomes" id="UP001221558"/>
    </source>
</evidence>
<feature type="transmembrane region" description="Helical" evidence="1">
    <location>
        <begin position="485"/>
        <end position="502"/>
    </location>
</feature>
<name>A0ABY7WLL2_9SPHI</name>
<feature type="transmembrane region" description="Helical" evidence="1">
    <location>
        <begin position="257"/>
        <end position="279"/>
    </location>
</feature>
<dbReference type="InterPro" id="IPR052724">
    <property type="entry name" value="GT117_domain-containing"/>
</dbReference>